<dbReference type="SUPFAM" id="SSF101898">
    <property type="entry name" value="NHL repeat"/>
    <property type="match status" value="1"/>
</dbReference>
<evidence type="ECO:0000259" key="2">
    <source>
        <dbReference type="Pfam" id="PF18962"/>
    </source>
</evidence>
<dbReference type="Pfam" id="PF17164">
    <property type="entry name" value="DUF5122"/>
    <property type="match status" value="5"/>
</dbReference>
<dbReference type="AlphaFoldDB" id="V6S1T1"/>
<accession>V6S1T1</accession>
<keyword evidence="4" id="KW-1185">Reference proteome</keyword>
<dbReference type="NCBIfam" id="TIGR04183">
    <property type="entry name" value="Por_Secre_tail"/>
    <property type="match status" value="1"/>
</dbReference>
<reference evidence="3 4" key="1">
    <citation type="journal article" date="2015" name="Stand. Genomic Sci.">
        <title>Genomic Encyclopedia of Bacterial and Archaeal Type Strains, Phase III: the genomes of soil and plant-associated and newly described type strains.</title>
        <authorList>
            <person name="Whitman W.B."/>
            <person name="Woyke T."/>
            <person name="Klenk H.P."/>
            <person name="Zhou Y."/>
            <person name="Lilburn T.G."/>
            <person name="Beck B.J."/>
            <person name="De Vos P."/>
            <person name="Vandamme P."/>
            <person name="Eisen J.A."/>
            <person name="Garrity G."/>
            <person name="Hugenholtz P."/>
            <person name="Kyrpides N.C."/>
        </authorList>
    </citation>
    <scope>NUCLEOTIDE SEQUENCE [LARGE SCALE GENOMIC DNA]</scope>
    <source>
        <strain evidence="3 4">CGMCC 1.7270</strain>
    </source>
</reference>
<name>V6S1T1_9FLAO</name>
<evidence type="ECO:0000256" key="1">
    <source>
        <dbReference type="ARBA" id="ARBA00022729"/>
    </source>
</evidence>
<evidence type="ECO:0000313" key="3">
    <source>
        <dbReference type="EMBL" id="TWI10732.1"/>
    </source>
</evidence>
<evidence type="ECO:0000313" key="4">
    <source>
        <dbReference type="Proteomes" id="UP000319848"/>
    </source>
</evidence>
<comment type="caution">
    <text evidence="3">The sequence shown here is derived from an EMBL/GenBank/DDBJ whole genome shotgun (WGS) entry which is preliminary data.</text>
</comment>
<dbReference type="Proteomes" id="UP000319848">
    <property type="component" value="Unassembled WGS sequence"/>
</dbReference>
<dbReference type="RefSeq" id="WP_023570106.1">
    <property type="nucleotide sequence ID" value="NZ_AVBI01000012.1"/>
</dbReference>
<sequence>MNKITFLFVTALIFIFQIAFSQGGMLYDTFASGGKLYLDFGTYESEITSVITQPDKKIIAAGVFHNHGTYQKYFIIRYNVDGSVNSTFGVEGMVVNPFDERPRINSLLLQPDGKILAMGTIYSDGAEYSKSFLVRYNPNGTLDENFGNQGFVINDASVINAFSLQSDGGVIVATDRIPFTLNQCQLMRYKSDGSIDSNFGVDGTVDITIDSQGVSVKAIVVLPDGKILVGGAFGDSQNRNVAVLRYANDGAIDSTFGTAGVKIIDLEPVDEVTAMKVQTNGNIVISLSSYYIDEGMYVFNHQLACLMAEGDYDLNFGNNGIAKLLAPCAAMELQANGKIIVAGSYDSGIYANPVVIGLSRYQSNGLADPDFGDNGLVSTSAGNNTRGAATSVAIQMDGKIVVGATFSEAYLSSHPHTLVLRYGSGETLTDGSNLSFQKSNFIVYPNPVKEILNLDFYLDQPAVLSANLYNAAGKKVVNLLENKAFNNGFGTQQFQVSEHLSQGVYFLKITNGNQVKNIRMLKR</sequence>
<keyword evidence="1" id="KW-0732">Signal</keyword>
<gene>
    <name evidence="3" type="ORF">IP98_02077</name>
</gene>
<dbReference type="InterPro" id="IPR026444">
    <property type="entry name" value="Secre_tail"/>
</dbReference>
<dbReference type="STRING" id="1341154.FCR2A7T_09400"/>
<dbReference type="OrthoDB" id="9805017at2"/>
<dbReference type="Pfam" id="PF18962">
    <property type="entry name" value="Por_Secre_tail"/>
    <property type="match status" value="1"/>
</dbReference>
<dbReference type="EMBL" id="VLKQ01000009">
    <property type="protein sequence ID" value="TWI10732.1"/>
    <property type="molecule type" value="Genomic_DNA"/>
</dbReference>
<feature type="domain" description="Secretion system C-terminal sorting" evidence="2">
    <location>
        <begin position="443"/>
        <end position="515"/>
    </location>
</feature>
<proteinExistence type="predicted"/>
<dbReference type="NCBIfam" id="TIGR02608">
    <property type="entry name" value="delta_60_rpt"/>
    <property type="match status" value="5"/>
</dbReference>
<dbReference type="Gene3D" id="2.80.10.50">
    <property type="match status" value="3"/>
</dbReference>
<dbReference type="InterPro" id="IPR013431">
    <property type="entry name" value="Delta_60_rpt"/>
</dbReference>
<protein>
    <submittedName>
        <fullName evidence="3">Putative delta-60 repeat protein/predicted secreted protein (Por secretion system target)</fullName>
    </submittedName>
</protein>
<organism evidence="3 4">
    <name type="scientific">Flavobacterium cauense R2A-7</name>
    <dbReference type="NCBI Taxonomy" id="1341154"/>
    <lineage>
        <taxon>Bacteria</taxon>
        <taxon>Pseudomonadati</taxon>
        <taxon>Bacteroidota</taxon>
        <taxon>Flavobacteriia</taxon>
        <taxon>Flavobacteriales</taxon>
        <taxon>Flavobacteriaceae</taxon>
        <taxon>Flavobacterium</taxon>
    </lineage>
</organism>